<evidence type="ECO:0000313" key="2">
    <source>
        <dbReference type="EMBL" id="GAA0952020.1"/>
    </source>
</evidence>
<comment type="caution">
    <text evidence="2">The sequence shown here is derived from an EMBL/GenBank/DDBJ whole genome shotgun (WGS) entry which is preliminary data.</text>
</comment>
<accession>A0ABN1R552</accession>
<dbReference type="EMBL" id="BAAAHK010000013">
    <property type="protein sequence ID" value="GAA0952020.1"/>
    <property type="molecule type" value="Genomic_DNA"/>
</dbReference>
<evidence type="ECO:0008006" key="4">
    <source>
        <dbReference type="Google" id="ProtNLM"/>
    </source>
</evidence>
<organism evidence="2 3">
    <name type="scientific">Kribbella koreensis</name>
    <dbReference type="NCBI Taxonomy" id="57909"/>
    <lineage>
        <taxon>Bacteria</taxon>
        <taxon>Bacillati</taxon>
        <taxon>Actinomycetota</taxon>
        <taxon>Actinomycetes</taxon>
        <taxon>Propionibacteriales</taxon>
        <taxon>Kribbellaceae</taxon>
        <taxon>Kribbella</taxon>
    </lineage>
</organism>
<feature type="compositionally biased region" description="Basic and acidic residues" evidence="1">
    <location>
        <begin position="42"/>
        <end position="58"/>
    </location>
</feature>
<protein>
    <recommendedName>
        <fullName evidence="4">Secreted protein</fullName>
    </recommendedName>
</protein>
<evidence type="ECO:0000256" key="1">
    <source>
        <dbReference type="SAM" id="MobiDB-lite"/>
    </source>
</evidence>
<feature type="region of interest" description="Disordered" evidence="1">
    <location>
        <begin position="36"/>
        <end position="58"/>
    </location>
</feature>
<proteinExistence type="predicted"/>
<reference evidence="2 3" key="1">
    <citation type="journal article" date="2019" name="Int. J. Syst. Evol. Microbiol.">
        <title>The Global Catalogue of Microorganisms (GCM) 10K type strain sequencing project: providing services to taxonomists for standard genome sequencing and annotation.</title>
        <authorList>
            <consortium name="The Broad Institute Genomics Platform"/>
            <consortium name="The Broad Institute Genome Sequencing Center for Infectious Disease"/>
            <person name="Wu L."/>
            <person name="Ma J."/>
        </authorList>
    </citation>
    <scope>NUCLEOTIDE SEQUENCE [LARGE SCALE GENOMIC DNA]</scope>
    <source>
        <strain evidence="2 3">JCM 10977</strain>
    </source>
</reference>
<dbReference type="RefSeq" id="WP_343976012.1">
    <property type="nucleotide sequence ID" value="NZ_BAAAHK010000013.1"/>
</dbReference>
<gene>
    <name evidence="2" type="ORF">GCM10009554_54450</name>
</gene>
<sequence>MSWQLWVLIAAAASGIAAILLVKLSQAQEVFERIVEPNSGARSDRNPRPRSDRPETTVDDLIRYRRRQEPRLTWFPLPAHPQHRSRGHH</sequence>
<name>A0ABN1R552_9ACTN</name>
<evidence type="ECO:0000313" key="3">
    <source>
        <dbReference type="Proteomes" id="UP001500542"/>
    </source>
</evidence>
<keyword evidence="3" id="KW-1185">Reference proteome</keyword>
<dbReference type="Proteomes" id="UP001500542">
    <property type="component" value="Unassembled WGS sequence"/>
</dbReference>